<evidence type="ECO:0008006" key="5">
    <source>
        <dbReference type="Google" id="ProtNLM"/>
    </source>
</evidence>
<gene>
    <name evidence="3" type="ORF">FGO68_gene2703</name>
</gene>
<dbReference type="EMBL" id="RRYP01001502">
    <property type="protein sequence ID" value="TNV85861.1"/>
    <property type="molecule type" value="Genomic_DNA"/>
</dbReference>
<reference evidence="3" key="1">
    <citation type="submission" date="2019-06" db="EMBL/GenBank/DDBJ databases">
        <authorList>
            <person name="Zheng W."/>
        </authorList>
    </citation>
    <scope>NUCLEOTIDE SEQUENCE</scope>
    <source>
        <strain evidence="3">QDHG01</strain>
    </source>
</reference>
<feature type="chain" id="PRO_5035276565" description="Secreted protein" evidence="2">
    <location>
        <begin position="21"/>
        <end position="444"/>
    </location>
</feature>
<feature type="region of interest" description="Disordered" evidence="1">
    <location>
        <begin position="268"/>
        <end position="295"/>
    </location>
</feature>
<evidence type="ECO:0000256" key="1">
    <source>
        <dbReference type="SAM" id="MobiDB-lite"/>
    </source>
</evidence>
<evidence type="ECO:0000313" key="4">
    <source>
        <dbReference type="Proteomes" id="UP000785679"/>
    </source>
</evidence>
<feature type="signal peptide" evidence="2">
    <location>
        <begin position="1"/>
        <end position="20"/>
    </location>
</feature>
<proteinExistence type="predicted"/>
<keyword evidence="2" id="KW-0732">Signal</keyword>
<feature type="compositionally biased region" description="Polar residues" evidence="1">
    <location>
        <begin position="77"/>
        <end position="97"/>
    </location>
</feature>
<feature type="region of interest" description="Disordered" evidence="1">
    <location>
        <begin position="72"/>
        <end position="108"/>
    </location>
</feature>
<evidence type="ECO:0000313" key="3">
    <source>
        <dbReference type="EMBL" id="TNV85861.1"/>
    </source>
</evidence>
<dbReference type="AlphaFoldDB" id="A0A8J8P1S0"/>
<comment type="caution">
    <text evidence="3">The sequence shown here is derived from an EMBL/GenBank/DDBJ whole genome shotgun (WGS) entry which is preliminary data.</text>
</comment>
<sequence length="444" mass="48542">MKIIIILCNINLLLIKMGNAVGSCSECVTASGCRQGTNGADKYKGDKAYKRAGKSSKRGSIIESKEIESKMAEDGIQSHSSTALTSQQFTPKSLQTTGGSSVAGGGGLLNKPTLASSDAYYRSTLPKIEEIAETNESKRVVSEKLDNLANELRVENKAISLEERHYQNQRRSESPPGISKRISTQVIAEDRTNNNSIVSGRSVDTETNIRRVDNSDNISQATFTEIRRAESSGSFVSSGTQIIRQRGNSNASRASNQTDTQIVRVIDNESQDGRSEISSFKDFGGRNTRGQSDSSFQIHRVGLPLDRARAQTQSDMGSEYDDVEIRRGGGMDLDSQGGDSVYVAAAMKAKKLGGIVNQRAIDDDNLDELQSNGNYNYYKDKENDDDNGSFRYDSSYQPRNKHLQKEGGRASGEYVNNIDQYDEQESRGSLASFEAGGRKARALV</sequence>
<evidence type="ECO:0000256" key="2">
    <source>
        <dbReference type="SAM" id="SignalP"/>
    </source>
</evidence>
<name>A0A8J8P1S0_HALGN</name>
<accession>A0A8J8P1S0</accession>
<dbReference type="Proteomes" id="UP000785679">
    <property type="component" value="Unassembled WGS sequence"/>
</dbReference>
<organism evidence="3 4">
    <name type="scientific">Halteria grandinella</name>
    <dbReference type="NCBI Taxonomy" id="5974"/>
    <lineage>
        <taxon>Eukaryota</taxon>
        <taxon>Sar</taxon>
        <taxon>Alveolata</taxon>
        <taxon>Ciliophora</taxon>
        <taxon>Intramacronucleata</taxon>
        <taxon>Spirotrichea</taxon>
        <taxon>Stichotrichia</taxon>
        <taxon>Sporadotrichida</taxon>
        <taxon>Halteriidae</taxon>
        <taxon>Halteria</taxon>
    </lineage>
</organism>
<keyword evidence="4" id="KW-1185">Reference proteome</keyword>
<protein>
    <recommendedName>
        <fullName evidence="5">Secreted protein</fullName>
    </recommendedName>
</protein>
<feature type="region of interest" description="Disordered" evidence="1">
    <location>
        <begin position="376"/>
        <end position="429"/>
    </location>
</feature>